<dbReference type="SUPFAM" id="SSF56091">
    <property type="entry name" value="DNA ligase/mRNA capping enzyme, catalytic domain"/>
    <property type="match status" value="1"/>
</dbReference>
<dbReference type="Gene3D" id="3.30.470.30">
    <property type="entry name" value="DNA ligase/mRNA capping enzyme"/>
    <property type="match status" value="1"/>
</dbReference>
<accession>A0A075M4U4</accession>
<organism evidence="2 3">
    <name type="scientific">Bacillus phage Riley</name>
    <dbReference type="NCBI Taxonomy" id="1486662"/>
    <lineage>
        <taxon>Viruses</taxon>
        <taxon>Duplodnaviria</taxon>
        <taxon>Heunggongvirae</taxon>
        <taxon>Uroviricota</taxon>
        <taxon>Caudoviricetes</taxon>
        <taxon>Herelleviridae</taxon>
        <taxon>Bastillevirinae</taxon>
        <taxon>Bequatrovirus</taxon>
        <taxon>Bequatrovirus riley</taxon>
    </lineage>
</organism>
<keyword evidence="3" id="KW-1185">Reference proteome</keyword>
<sequence>MTNSFEQKHYTKVIRYGKSGTQGLLNPGDEIVIYEKVDGSNASMAQDTGVDKLRKFSRKLELTEEWGLNGFVEWVDATIDGQALLPDVLYFGEWTAPHKVRYAEEFTRTYFLFDLYDTKTQKYLPYETVELESLRLGLKLAPVLYRGEFIDFEHLMSFVGKTALGGHVGDKEGGEGIVVKKVNDKDQVFLKLVDEAFLEVHNSKGSKQKAPKDPNKASAERAFVNATVTEARVDKILYKLSDEGVLPDVLVIQDMGDILKAAGNVVYQDIMEEEADELLPADHEKREVRRAVGGVLPQIVKQVLKTRGTL</sequence>
<proteinExistence type="predicted"/>
<dbReference type="Pfam" id="PF09414">
    <property type="entry name" value="RNA_ligase"/>
    <property type="match status" value="1"/>
</dbReference>
<dbReference type="EMBL" id="KJ489402">
    <property type="protein sequence ID" value="AIF72126.1"/>
    <property type="molecule type" value="Genomic_DNA"/>
</dbReference>
<keyword evidence="2" id="KW-0436">Ligase</keyword>
<feature type="domain" description="RNA ligase" evidence="1">
    <location>
        <begin position="29"/>
        <end position="192"/>
    </location>
</feature>
<dbReference type="Proteomes" id="UP000028561">
    <property type="component" value="Segment"/>
</dbReference>
<evidence type="ECO:0000259" key="1">
    <source>
        <dbReference type="Pfam" id="PF09414"/>
    </source>
</evidence>
<dbReference type="RefSeq" id="YP_009056015.1">
    <property type="nucleotide sequence ID" value="NC_024788.1"/>
</dbReference>
<evidence type="ECO:0000313" key="3">
    <source>
        <dbReference type="Proteomes" id="UP000028561"/>
    </source>
</evidence>
<dbReference type="InterPro" id="IPR021122">
    <property type="entry name" value="RNA_ligase_dom_REL/Rnl2"/>
</dbReference>
<dbReference type="GO" id="GO:0016874">
    <property type="term" value="F:ligase activity"/>
    <property type="evidence" value="ECO:0007669"/>
    <property type="project" value="UniProtKB-KW"/>
</dbReference>
<dbReference type="KEGG" id="vg:20283237"/>
<evidence type="ECO:0000313" key="2">
    <source>
        <dbReference type="EMBL" id="AIF72126.1"/>
    </source>
</evidence>
<reference evidence="2 3" key="2">
    <citation type="journal article" date="2016" name="Virology (Lond)">
        <title>Genomic characterization and comparison of seven Myoviridae bacteriophage infecting Bacillus thuringiensis.</title>
        <authorList>
            <person name="Sauder A.B."/>
            <person name="Quinn M.R."/>
            <person name="Brouillette A."/>
            <person name="Caruso S."/>
            <person name="Cresawn S."/>
            <person name="Erill I."/>
            <person name="Lewis L."/>
            <person name="Loesser-Casey K."/>
            <person name="Pate M."/>
            <person name="Scott C."/>
            <person name="Stockwell S."/>
            <person name="Temple L."/>
        </authorList>
    </citation>
    <scope>NUCLEOTIDE SEQUENCE [LARGE SCALE GENOMIC DNA]</scope>
</reference>
<reference evidence="3" key="1">
    <citation type="submission" date="2014-09" db="EMBL/GenBank/DDBJ databases">
        <title>Genomic characterization and comparison of seven Myoviridae bacteriophage infecting Bacillus thuringiensis.</title>
        <authorList>
            <person name="Sauder A.B."/>
            <person name="McKenzie Q.R."/>
            <person name="Temple L.M."/>
            <person name="Alexis B.K."/>
            <person name="Al-Atrache Z."/>
            <person name="Lewis L.O."/>
            <person name="Loesser-Casey K.E."/>
            <person name="Mitchell K.J."/>
        </authorList>
    </citation>
    <scope>NUCLEOTIDE SEQUENCE [LARGE SCALE GENOMIC DNA]</scope>
</reference>
<protein>
    <submittedName>
        <fullName evidence="2">RNA ligase</fullName>
    </submittedName>
</protein>
<name>A0A075M4U4_9CAUD</name>
<dbReference type="GeneID" id="20283237"/>